<name>A0ABP0J5Y9_9DINO</name>
<sequence>MPSWSLRFYKPEMLPRVSGWRRELALQMEAVPASTKPRPRSCHIRFRATRQKRRFPDLPALEVNADGTFDFPTARRVLVRQDEFVGDLQQDQSRSTSKEVISPDSSRAALSLDLESRVK</sequence>
<evidence type="ECO:0000313" key="3">
    <source>
        <dbReference type="Proteomes" id="UP001642484"/>
    </source>
</evidence>
<accession>A0ABP0J5Y9</accession>
<dbReference type="Proteomes" id="UP001642484">
    <property type="component" value="Unassembled WGS sequence"/>
</dbReference>
<comment type="caution">
    <text evidence="2">The sequence shown here is derived from an EMBL/GenBank/DDBJ whole genome shotgun (WGS) entry which is preliminary data.</text>
</comment>
<feature type="compositionally biased region" description="Polar residues" evidence="1">
    <location>
        <begin position="89"/>
        <end position="105"/>
    </location>
</feature>
<dbReference type="EMBL" id="CAXAMN010004525">
    <property type="protein sequence ID" value="CAK9009810.1"/>
    <property type="molecule type" value="Genomic_DNA"/>
</dbReference>
<evidence type="ECO:0000256" key="1">
    <source>
        <dbReference type="SAM" id="MobiDB-lite"/>
    </source>
</evidence>
<evidence type="ECO:0000313" key="2">
    <source>
        <dbReference type="EMBL" id="CAK9009810.1"/>
    </source>
</evidence>
<organism evidence="2 3">
    <name type="scientific">Durusdinium trenchii</name>
    <dbReference type="NCBI Taxonomy" id="1381693"/>
    <lineage>
        <taxon>Eukaryota</taxon>
        <taxon>Sar</taxon>
        <taxon>Alveolata</taxon>
        <taxon>Dinophyceae</taxon>
        <taxon>Suessiales</taxon>
        <taxon>Symbiodiniaceae</taxon>
        <taxon>Durusdinium</taxon>
    </lineage>
</organism>
<proteinExistence type="predicted"/>
<protein>
    <submittedName>
        <fullName evidence="2">Uncharacterized protein</fullName>
    </submittedName>
</protein>
<feature type="non-terminal residue" evidence="2">
    <location>
        <position position="119"/>
    </location>
</feature>
<feature type="region of interest" description="Disordered" evidence="1">
    <location>
        <begin position="88"/>
        <end position="119"/>
    </location>
</feature>
<keyword evidence="3" id="KW-1185">Reference proteome</keyword>
<gene>
    <name evidence="2" type="ORF">CCMP2556_LOCUS9822</name>
</gene>
<reference evidence="2 3" key="1">
    <citation type="submission" date="2024-02" db="EMBL/GenBank/DDBJ databases">
        <authorList>
            <person name="Chen Y."/>
            <person name="Shah S."/>
            <person name="Dougan E. K."/>
            <person name="Thang M."/>
            <person name="Chan C."/>
        </authorList>
    </citation>
    <scope>NUCLEOTIDE SEQUENCE [LARGE SCALE GENOMIC DNA]</scope>
</reference>